<feature type="transmembrane region" description="Helical" evidence="1">
    <location>
        <begin position="6"/>
        <end position="34"/>
    </location>
</feature>
<keyword evidence="1" id="KW-0472">Membrane</keyword>
<comment type="caution">
    <text evidence="2">The sequence shown here is derived from an EMBL/GenBank/DDBJ whole genome shotgun (WGS) entry which is preliminary data.</text>
</comment>
<name>A0A838CW69_9BACI</name>
<keyword evidence="1" id="KW-1133">Transmembrane helix</keyword>
<keyword evidence="1" id="KW-0812">Transmembrane</keyword>
<dbReference type="EMBL" id="JACEFG010000003">
    <property type="protein sequence ID" value="MBA2176210.1"/>
    <property type="molecule type" value="Genomic_DNA"/>
</dbReference>
<dbReference type="RefSeq" id="WP_181473242.1">
    <property type="nucleotide sequence ID" value="NZ_JACEFG010000003.1"/>
</dbReference>
<feature type="transmembrane region" description="Helical" evidence="1">
    <location>
        <begin position="55"/>
        <end position="73"/>
    </location>
</feature>
<evidence type="ECO:0000256" key="1">
    <source>
        <dbReference type="SAM" id="Phobius"/>
    </source>
</evidence>
<protein>
    <submittedName>
        <fullName evidence="2">Uncharacterized protein</fullName>
    </submittedName>
</protein>
<dbReference type="AlphaFoldDB" id="A0A838CW69"/>
<keyword evidence="3" id="KW-1185">Reference proteome</keyword>
<reference evidence="2 3" key="1">
    <citation type="journal article" date="2004" name="Extremophiles">
        <title>Halobacillus locisalis sp. nov., a halophilic bacterium isolated from a marine solar saltern of the Yellow Sea in Korea.</title>
        <authorList>
            <person name="Yoon J.H."/>
            <person name="Kang K.H."/>
            <person name="Oh T.K."/>
            <person name="Park Y.H."/>
        </authorList>
    </citation>
    <scope>NUCLEOTIDE SEQUENCE [LARGE SCALE GENOMIC DNA]</scope>
    <source>
        <strain evidence="2 3">KCTC 3788</strain>
    </source>
</reference>
<evidence type="ECO:0000313" key="3">
    <source>
        <dbReference type="Proteomes" id="UP000571017"/>
    </source>
</evidence>
<accession>A0A838CW69</accession>
<dbReference type="Proteomes" id="UP000571017">
    <property type="component" value="Unassembled WGS sequence"/>
</dbReference>
<evidence type="ECO:0000313" key="2">
    <source>
        <dbReference type="EMBL" id="MBA2176210.1"/>
    </source>
</evidence>
<proteinExistence type="predicted"/>
<gene>
    <name evidence="2" type="ORF">H0266_15035</name>
</gene>
<organism evidence="2 3">
    <name type="scientific">Halobacillus locisalis</name>
    <dbReference type="NCBI Taxonomy" id="220753"/>
    <lineage>
        <taxon>Bacteria</taxon>
        <taxon>Bacillati</taxon>
        <taxon>Bacillota</taxon>
        <taxon>Bacilli</taxon>
        <taxon>Bacillales</taxon>
        <taxon>Bacillaceae</taxon>
        <taxon>Halobacillus</taxon>
    </lineage>
</organism>
<sequence>MKKLTISLSALGALVIVLFLTTSIFNLTEFVCLLSFLTVFHTGAEWFSEGKKRRGSALVMVSVSSLLFILTGIPF</sequence>